<feature type="compositionally biased region" description="Low complexity" evidence="1">
    <location>
        <begin position="483"/>
        <end position="492"/>
    </location>
</feature>
<feature type="compositionally biased region" description="Acidic residues" evidence="1">
    <location>
        <begin position="446"/>
        <end position="457"/>
    </location>
</feature>
<sequence>MASLARMACSLAAPTLARRARPAARAASLAVSTRRVAGGRRADDAVAVFAVAAARPRPRPRPRRATTAAGAAKTAAPIETIEAPPGGVWSGLDAWRASPIDRRYVWGERTAVDLGVVVPPGPWADPTRATASTIPTLPSTLAECADLILRTADPAIKAALSHRAYAAFVAAEDEDEDEDGGAARRRRMKIGRASPPDAPARPTRPTLVHPKDVPSPKTCELGMSAAMMHNIAHIELNAIDLAWDTVARFSALAAADDDDADEDDASTSSPRRFVVPMDFFRDFARVADDESRHLGWCLQRLSELGVAYGDIPAHNGSLAGRLAVVPCMQEARGLDAGPRLASKLQGRGDNRSAAMIARISDEELAHVAVGVAWFRELCGALRVDPGDAFRAHVGEHAPESLRGPFNHSARIAAGLEPNWYSVGPEHRMGIEFGTGTGTGTGTGFGDDAEGEGEEDGERELKKSAAALVARLKRMLELEGVAVAAGEATPPTAAEEEARGDDDRSS</sequence>
<dbReference type="Pfam" id="PF04305">
    <property type="entry name" value="DUF455"/>
    <property type="match status" value="1"/>
</dbReference>
<dbReference type="eggNOG" id="ENOG502QU9I">
    <property type="taxonomic scope" value="Eukaryota"/>
</dbReference>
<dbReference type="InterPro" id="IPR007402">
    <property type="entry name" value="DUF455"/>
</dbReference>
<feature type="region of interest" description="Disordered" evidence="1">
    <location>
        <begin position="434"/>
        <end position="460"/>
    </location>
</feature>
<dbReference type="OrthoDB" id="426882at2759"/>
<feature type="compositionally biased region" description="Gly residues" evidence="1">
    <location>
        <begin position="434"/>
        <end position="444"/>
    </location>
</feature>
<proteinExistence type="predicted"/>
<gene>
    <name evidence="2" type="ORF">MICPUCDRAFT_57724</name>
</gene>
<feature type="region of interest" description="Disordered" evidence="1">
    <location>
        <begin position="483"/>
        <end position="505"/>
    </location>
</feature>
<dbReference type="PANTHER" id="PTHR42782:SF4">
    <property type="entry name" value="DUF455 DOMAIN-CONTAINING PROTEIN"/>
    <property type="match status" value="1"/>
</dbReference>
<accession>C1MSK3</accession>
<dbReference type="EMBL" id="GG663739">
    <property type="protein sequence ID" value="EEH56793.1"/>
    <property type="molecule type" value="Genomic_DNA"/>
</dbReference>
<feature type="compositionally biased region" description="Low complexity" evidence="1">
    <location>
        <begin position="65"/>
        <end position="77"/>
    </location>
</feature>
<name>C1MSK3_MICPC</name>
<dbReference type="AlphaFoldDB" id="C1MSK3"/>
<dbReference type="SUPFAM" id="SSF47240">
    <property type="entry name" value="Ferritin-like"/>
    <property type="match status" value="1"/>
</dbReference>
<feature type="region of interest" description="Disordered" evidence="1">
    <location>
        <begin position="55"/>
        <end position="77"/>
    </location>
</feature>
<feature type="compositionally biased region" description="Low complexity" evidence="1">
    <location>
        <begin position="192"/>
        <end position="205"/>
    </location>
</feature>
<evidence type="ECO:0000313" key="2">
    <source>
        <dbReference type="EMBL" id="EEH56793.1"/>
    </source>
</evidence>
<dbReference type="GeneID" id="9684134"/>
<organism evidence="3">
    <name type="scientific">Micromonas pusilla (strain CCMP1545)</name>
    <name type="common">Picoplanktonic green alga</name>
    <dbReference type="NCBI Taxonomy" id="564608"/>
    <lineage>
        <taxon>Eukaryota</taxon>
        <taxon>Viridiplantae</taxon>
        <taxon>Chlorophyta</taxon>
        <taxon>Mamiellophyceae</taxon>
        <taxon>Mamiellales</taxon>
        <taxon>Mamiellaceae</taxon>
        <taxon>Micromonas</taxon>
    </lineage>
</organism>
<dbReference type="RefSeq" id="XP_003058338.1">
    <property type="nucleotide sequence ID" value="XM_003058292.1"/>
</dbReference>
<protein>
    <submittedName>
        <fullName evidence="2">Predicted protein</fullName>
    </submittedName>
</protein>
<reference evidence="2 3" key="1">
    <citation type="journal article" date="2009" name="Science">
        <title>Green evolution and dynamic adaptations revealed by genomes of the marine picoeukaryotes Micromonas.</title>
        <authorList>
            <person name="Worden A.Z."/>
            <person name="Lee J.H."/>
            <person name="Mock T."/>
            <person name="Rouze P."/>
            <person name="Simmons M.P."/>
            <person name="Aerts A.L."/>
            <person name="Allen A.E."/>
            <person name="Cuvelier M.L."/>
            <person name="Derelle E."/>
            <person name="Everett M.V."/>
            <person name="Foulon E."/>
            <person name="Grimwood J."/>
            <person name="Gundlach H."/>
            <person name="Henrissat B."/>
            <person name="Napoli C."/>
            <person name="McDonald S.M."/>
            <person name="Parker M.S."/>
            <person name="Rombauts S."/>
            <person name="Salamov A."/>
            <person name="Von Dassow P."/>
            <person name="Badger J.H."/>
            <person name="Coutinho P.M."/>
            <person name="Demir E."/>
            <person name="Dubchak I."/>
            <person name="Gentemann C."/>
            <person name="Eikrem W."/>
            <person name="Gready J.E."/>
            <person name="John U."/>
            <person name="Lanier W."/>
            <person name="Lindquist E.A."/>
            <person name="Lucas S."/>
            <person name="Mayer K.F."/>
            <person name="Moreau H."/>
            <person name="Not F."/>
            <person name="Otillar R."/>
            <person name="Panaud O."/>
            <person name="Pangilinan J."/>
            <person name="Paulsen I."/>
            <person name="Piegu B."/>
            <person name="Poliakov A."/>
            <person name="Robbens S."/>
            <person name="Schmutz J."/>
            <person name="Toulza E."/>
            <person name="Wyss T."/>
            <person name="Zelensky A."/>
            <person name="Zhou K."/>
            <person name="Armbrust E.V."/>
            <person name="Bhattacharya D."/>
            <person name="Goodenough U.W."/>
            <person name="Van de Peer Y."/>
            <person name="Grigoriev I.V."/>
        </authorList>
    </citation>
    <scope>NUCLEOTIDE SEQUENCE [LARGE SCALE GENOMIC DNA]</scope>
    <source>
        <strain evidence="2 3">CCMP1545</strain>
    </source>
</reference>
<dbReference type="InterPro" id="IPR009078">
    <property type="entry name" value="Ferritin-like_SF"/>
</dbReference>
<feature type="region of interest" description="Disordered" evidence="1">
    <location>
        <begin position="172"/>
        <end position="215"/>
    </location>
</feature>
<dbReference type="PANTHER" id="PTHR42782">
    <property type="entry name" value="SI:CH73-314G15.3"/>
    <property type="match status" value="1"/>
</dbReference>
<dbReference type="KEGG" id="mpp:MICPUCDRAFT_57724"/>
<evidence type="ECO:0000313" key="3">
    <source>
        <dbReference type="Proteomes" id="UP000001876"/>
    </source>
</evidence>
<dbReference type="STRING" id="564608.C1MSK3"/>
<dbReference type="CDD" id="cd00657">
    <property type="entry name" value="Ferritin_like"/>
    <property type="match status" value="1"/>
</dbReference>
<evidence type="ECO:0000256" key="1">
    <source>
        <dbReference type="SAM" id="MobiDB-lite"/>
    </source>
</evidence>
<keyword evidence="3" id="KW-1185">Reference proteome</keyword>
<dbReference type="Proteomes" id="UP000001876">
    <property type="component" value="Unassembled WGS sequence"/>
</dbReference>